<gene>
    <name evidence="2" type="ORF">BpJC7_23770</name>
</gene>
<evidence type="ECO:0000256" key="1">
    <source>
        <dbReference type="SAM" id="Phobius"/>
    </source>
</evidence>
<keyword evidence="1" id="KW-0472">Membrane</keyword>
<evidence type="ECO:0008006" key="4">
    <source>
        <dbReference type="Google" id="ProtNLM"/>
    </source>
</evidence>
<protein>
    <recommendedName>
        <fullName evidence="4">Phospholipid scramblase</fullName>
    </recommendedName>
</protein>
<keyword evidence="3" id="KW-1185">Reference proteome</keyword>
<proteinExistence type="predicted"/>
<feature type="transmembrane region" description="Helical" evidence="1">
    <location>
        <begin position="14"/>
        <end position="37"/>
    </location>
</feature>
<reference evidence="2 3" key="1">
    <citation type="submission" date="2019-09" db="EMBL/GenBank/DDBJ databases">
        <title>Draft genome sequence of Bacillus sp. JC-7.</title>
        <authorList>
            <person name="Tanaka N."/>
            <person name="Shiwa Y."/>
            <person name="Fujita N."/>
            <person name="Tanasupawat S."/>
        </authorList>
    </citation>
    <scope>NUCLEOTIDE SEQUENCE [LARGE SCALE GENOMIC DNA]</scope>
    <source>
        <strain evidence="2 3">JC-7</strain>
    </source>
</reference>
<feature type="transmembrane region" description="Helical" evidence="1">
    <location>
        <begin position="43"/>
        <end position="61"/>
    </location>
</feature>
<evidence type="ECO:0000313" key="3">
    <source>
        <dbReference type="Proteomes" id="UP000391919"/>
    </source>
</evidence>
<evidence type="ECO:0000313" key="2">
    <source>
        <dbReference type="EMBL" id="GER71074.1"/>
    </source>
</evidence>
<name>A0A5J4JPV7_9BACI</name>
<keyword evidence="1" id="KW-1133">Transmembrane helix</keyword>
<dbReference type="Proteomes" id="UP000391919">
    <property type="component" value="Unassembled WGS sequence"/>
</dbReference>
<dbReference type="EMBL" id="BKZQ01000035">
    <property type="protein sequence ID" value="GER71074.1"/>
    <property type="molecule type" value="Genomic_DNA"/>
</dbReference>
<sequence>MDLKNYYASMSKMYFYQTVVLASGLSAFCLILLYIGRGGIFDAVVWAVWLYILYFFARYLYYGRIKGKISAGTGSNRETWPGTGKYVVQFPPGTKFAVQLYDGSGYCRWLLEEKASRRGVKYFQLQRKLDGGAFSIRIQQRNRKVTVVLSGFQISLYMLENTGKHIFFANGSQSASIRKNENNEIEFYRNDKLLAVVSRGIMPVAWQQIFSANTPVLRFSGSLDEEDQVLAIAFLAFFYVHDKYFV</sequence>
<dbReference type="AlphaFoldDB" id="A0A5J4JPV7"/>
<keyword evidence="1" id="KW-0812">Transmembrane</keyword>
<dbReference type="RefSeq" id="WP_151698026.1">
    <property type="nucleotide sequence ID" value="NZ_BKZP01000036.1"/>
</dbReference>
<organism evidence="2 3">
    <name type="scientific">Weizmannia acidilactici</name>
    <dbReference type="NCBI Taxonomy" id="2607726"/>
    <lineage>
        <taxon>Bacteria</taxon>
        <taxon>Bacillati</taxon>
        <taxon>Bacillota</taxon>
        <taxon>Bacilli</taxon>
        <taxon>Bacillales</taxon>
        <taxon>Bacillaceae</taxon>
        <taxon>Heyndrickxia</taxon>
    </lineage>
</organism>
<comment type="caution">
    <text evidence="2">The sequence shown here is derived from an EMBL/GenBank/DDBJ whole genome shotgun (WGS) entry which is preliminary data.</text>
</comment>
<accession>A0A5J4JPV7</accession>